<proteinExistence type="predicted"/>
<evidence type="ECO:0000313" key="1">
    <source>
        <dbReference type="EMBL" id="WVZ03467.1"/>
    </source>
</evidence>
<name>A0AAQ3RR60_VIGMU</name>
<reference evidence="1 2" key="1">
    <citation type="journal article" date="2023" name="Life. Sci Alliance">
        <title>Evolutionary insights into 3D genome organization and epigenetic landscape of Vigna mungo.</title>
        <authorList>
            <person name="Junaid A."/>
            <person name="Singh B."/>
            <person name="Bhatia S."/>
        </authorList>
    </citation>
    <scope>NUCLEOTIDE SEQUENCE [LARGE SCALE GENOMIC DNA]</scope>
    <source>
        <strain evidence="1">Urdbean</strain>
    </source>
</reference>
<dbReference type="AlphaFoldDB" id="A0AAQ3RR60"/>
<dbReference type="EMBL" id="CP144694">
    <property type="protein sequence ID" value="WVZ03467.1"/>
    <property type="molecule type" value="Genomic_DNA"/>
</dbReference>
<organism evidence="1 2">
    <name type="scientific">Vigna mungo</name>
    <name type="common">Black gram</name>
    <name type="synonym">Phaseolus mungo</name>
    <dbReference type="NCBI Taxonomy" id="3915"/>
    <lineage>
        <taxon>Eukaryota</taxon>
        <taxon>Viridiplantae</taxon>
        <taxon>Streptophyta</taxon>
        <taxon>Embryophyta</taxon>
        <taxon>Tracheophyta</taxon>
        <taxon>Spermatophyta</taxon>
        <taxon>Magnoliopsida</taxon>
        <taxon>eudicotyledons</taxon>
        <taxon>Gunneridae</taxon>
        <taxon>Pentapetalae</taxon>
        <taxon>rosids</taxon>
        <taxon>fabids</taxon>
        <taxon>Fabales</taxon>
        <taxon>Fabaceae</taxon>
        <taxon>Papilionoideae</taxon>
        <taxon>50 kb inversion clade</taxon>
        <taxon>NPAAA clade</taxon>
        <taxon>indigoferoid/millettioid clade</taxon>
        <taxon>Phaseoleae</taxon>
        <taxon>Vigna</taxon>
    </lineage>
</organism>
<keyword evidence="2" id="KW-1185">Reference proteome</keyword>
<accession>A0AAQ3RR60</accession>
<dbReference type="Proteomes" id="UP001374535">
    <property type="component" value="Chromosome 7"/>
</dbReference>
<sequence length="103" mass="12143">MEAVDREAAINTNGLSSDVRGCRRAQKCYQRRHLLCLSNPSKRDSRNETTLNFLLFKDLIPKRGFNWPWCNTISPYVVFRPFTCQIFCHLVYCSFCCTVHNRY</sequence>
<evidence type="ECO:0000313" key="2">
    <source>
        <dbReference type="Proteomes" id="UP001374535"/>
    </source>
</evidence>
<protein>
    <submittedName>
        <fullName evidence="1">Uncharacterized protein</fullName>
    </submittedName>
</protein>
<gene>
    <name evidence="1" type="ORF">V8G54_024273</name>
</gene>